<accession>A0A8R1UBJ3</accession>
<accession>A0A2A6BMF8</accession>
<dbReference type="AlphaFoldDB" id="A0A2A6BMF8"/>
<protein>
    <submittedName>
        <fullName evidence="1">Uncharacterized protein</fullName>
    </submittedName>
</protein>
<keyword evidence="2" id="KW-1185">Reference proteome</keyword>
<gene>
    <name evidence="1" type="primary">WBGene00102419</name>
</gene>
<name>A0A2A6BMF8_PRIPA</name>
<evidence type="ECO:0000313" key="1">
    <source>
        <dbReference type="EnsemblMetazoa" id="PPA12865.1"/>
    </source>
</evidence>
<reference evidence="1" key="2">
    <citation type="submission" date="2022-06" db="UniProtKB">
        <authorList>
            <consortium name="EnsemblMetazoa"/>
        </authorList>
    </citation>
    <scope>IDENTIFICATION</scope>
    <source>
        <strain evidence="1">PS312</strain>
    </source>
</reference>
<sequence length="202" mass="22780">MFIFRINSGGGNAFVARLISIILFVFLLIVTSVEVFYHSSRRDRVIHFNFLVLQTAMTYLLAYGVIKRKPMLITITMVIQIIACVYAFAMALYHFGLAVGFWCRCGTGRKIVGEDAFHNDVYEYYCLPYCDDDYRWSRYGERSTAGAWFGGGSTIGAWILFGTMMIFFLLGLFQVFLHKKIHVEVGGGHEPLASSSNSNSGV</sequence>
<dbReference type="Proteomes" id="UP000005239">
    <property type="component" value="Unassembled WGS sequence"/>
</dbReference>
<reference evidence="2" key="1">
    <citation type="journal article" date="2008" name="Nat. Genet.">
        <title>The Pristionchus pacificus genome provides a unique perspective on nematode lifestyle and parasitism.</title>
        <authorList>
            <person name="Dieterich C."/>
            <person name="Clifton S.W."/>
            <person name="Schuster L.N."/>
            <person name="Chinwalla A."/>
            <person name="Delehaunty K."/>
            <person name="Dinkelacker I."/>
            <person name="Fulton L."/>
            <person name="Fulton R."/>
            <person name="Godfrey J."/>
            <person name="Minx P."/>
            <person name="Mitreva M."/>
            <person name="Roeseler W."/>
            <person name="Tian H."/>
            <person name="Witte H."/>
            <person name="Yang S.P."/>
            <person name="Wilson R.K."/>
            <person name="Sommer R.J."/>
        </authorList>
    </citation>
    <scope>NUCLEOTIDE SEQUENCE [LARGE SCALE GENOMIC DNA]</scope>
    <source>
        <strain evidence="2">PS312</strain>
    </source>
</reference>
<organism evidence="1 2">
    <name type="scientific">Pristionchus pacificus</name>
    <name type="common">Parasitic nematode worm</name>
    <dbReference type="NCBI Taxonomy" id="54126"/>
    <lineage>
        <taxon>Eukaryota</taxon>
        <taxon>Metazoa</taxon>
        <taxon>Ecdysozoa</taxon>
        <taxon>Nematoda</taxon>
        <taxon>Chromadorea</taxon>
        <taxon>Rhabditida</taxon>
        <taxon>Rhabditina</taxon>
        <taxon>Diplogasteromorpha</taxon>
        <taxon>Diplogasteroidea</taxon>
        <taxon>Neodiplogasteridae</taxon>
        <taxon>Pristionchus</taxon>
    </lineage>
</organism>
<proteinExistence type="predicted"/>
<evidence type="ECO:0000313" key="2">
    <source>
        <dbReference type="Proteomes" id="UP000005239"/>
    </source>
</evidence>
<dbReference type="EnsemblMetazoa" id="PPA12865.1">
    <property type="protein sequence ID" value="PPA12865.1"/>
    <property type="gene ID" value="WBGene00102419"/>
</dbReference>